<dbReference type="GO" id="GO:0003955">
    <property type="term" value="F:NAD(P)H dehydrogenase (quinone) activity"/>
    <property type="evidence" value="ECO:0007669"/>
    <property type="project" value="TreeGrafter"/>
</dbReference>
<dbReference type="RefSeq" id="WP_149436342.1">
    <property type="nucleotide sequence ID" value="NZ_VTPX01000009.1"/>
</dbReference>
<comment type="caution">
    <text evidence="7">The sequence shown here is derived from an EMBL/GenBank/DDBJ whole genome shotgun (WGS) entry which is preliminary data.</text>
</comment>
<dbReference type="GO" id="GO:0019646">
    <property type="term" value="P:aerobic electron transport chain"/>
    <property type="evidence" value="ECO:0007669"/>
    <property type="project" value="TreeGrafter"/>
</dbReference>
<dbReference type="PANTHER" id="PTHR42913">
    <property type="entry name" value="APOPTOSIS-INDUCING FACTOR 1"/>
    <property type="match status" value="1"/>
</dbReference>
<evidence type="ECO:0000256" key="3">
    <source>
        <dbReference type="ARBA" id="ARBA00022630"/>
    </source>
</evidence>
<evidence type="ECO:0000313" key="7">
    <source>
        <dbReference type="EMBL" id="KAA0016931.1"/>
    </source>
</evidence>
<name>A0A640WDH2_9GAMM</name>
<dbReference type="Pfam" id="PF07992">
    <property type="entry name" value="Pyr_redox_2"/>
    <property type="match status" value="1"/>
</dbReference>
<dbReference type="InterPro" id="IPR036188">
    <property type="entry name" value="FAD/NAD-bd_sf"/>
</dbReference>
<dbReference type="InterPro" id="IPR023753">
    <property type="entry name" value="FAD/NAD-binding_dom"/>
</dbReference>
<keyword evidence="8" id="KW-1185">Reference proteome</keyword>
<keyword evidence="3" id="KW-0285">Flavoprotein</keyword>
<keyword evidence="4" id="KW-0274">FAD</keyword>
<comment type="cofactor">
    <cofactor evidence="1">
        <name>FAD</name>
        <dbReference type="ChEBI" id="CHEBI:57692"/>
    </cofactor>
</comment>
<proteinExistence type="inferred from homology"/>
<gene>
    <name evidence="7" type="ORF">F0A16_15650</name>
</gene>
<comment type="similarity">
    <text evidence="2">Belongs to the NADH dehydrogenase family.</text>
</comment>
<evidence type="ECO:0000259" key="6">
    <source>
        <dbReference type="Pfam" id="PF07992"/>
    </source>
</evidence>
<feature type="domain" description="FAD/NAD(P)-binding" evidence="6">
    <location>
        <begin position="21"/>
        <end position="296"/>
    </location>
</feature>
<sequence>MPNTQPSSSDRPPEGRHLILVGNGDSHLHVAAHAERLVQHGARVTLVTQQDFAFSDWLGGMLGGEWQRDDVRLPADRIAVHGGVHVRADVTQVDRRQRRITLTGGRELDYDWLSLDLPPVVDEHAIPGFYTAQGVFTASADDLWQLRQQLESQLAGAAARLPRVALLAGGPNGVELAANLLALGERYGRRLPVTLIANDRKLLPGACQRANRWLTQRLHRRGLQLELVATATRYHRGQLVLDDGSVVDANLLVVTDRLKPSPTLEMFGLARDENNAIDVDAKLRSRQDPNLFLAGEKPAGRSEGLTTRERTALLLASLEAAVGGESRALRYGQSERWKALNLGDLRDIAWRGPLWCRGRWVRRWKHRRDRREVAHYLGDC</sequence>
<protein>
    <recommendedName>
        <fullName evidence="6">FAD/NAD(P)-binding domain-containing protein</fullName>
    </recommendedName>
</protein>
<evidence type="ECO:0000313" key="8">
    <source>
        <dbReference type="Proteomes" id="UP000466024"/>
    </source>
</evidence>
<dbReference type="AlphaFoldDB" id="A0A640WDH2"/>
<evidence type="ECO:0000256" key="4">
    <source>
        <dbReference type="ARBA" id="ARBA00022827"/>
    </source>
</evidence>
<dbReference type="Proteomes" id="UP000466024">
    <property type="component" value="Unassembled WGS sequence"/>
</dbReference>
<dbReference type="SUPFAM" id="SSF51905">
    <property type="entry name" value="FAD/NAD(P)-binding domain"/>
    <property type="match status" value="1"/>
</dbReference>
<dbReference type="PANTHER" id="PTHR42913:SF3">
    <property type="entry name" value="64 KDA MITOCHONDRIAL NADH DEHYDROGENASE (EUROFUNG)"/>
    <property type="match status" value="1"/>
</dbReference>
<dbReference type="EMBL" id="VTPX01000009">
    <property type="protein sequence ID" value="KAA0016931.1"/>
    <property type="molecule type" value="Genomic_DNA"/>
</dbReference>
<evidence type="ECO:0000256" key="5">
    <source>
        <dbReference type="ARBA" id="ARBA00023002"/>
    </source>
</evidence>
<accession>A0A640WDH2</accession>
<reference evidence="7 8" key="1">
    <citation type="submission" date="2019-08" db="EMBL/GenBank/DDBJ databases">
        <title>Bioinformatics analysis of the strain L3 and L5.</title>
        <authorList>
            <person name="Li X."/>
        </authorList>
    </citation>
    <scope>NUCLEOTIDE SEQUENCE [LARGE SCALE GENOMIC DNA]</scope>
    <source>
        <strain evidence="7 8">L3</strain>
    </source>
</reference>
<evidence type="ECO:0000256" key="2">
    <source>
        <dbReference type="ARBA" id="ARBA00005272"/>
    </source>
</evidence>
<evidence type="ECO:0000256" key="1">
    <source>
        <dbReference type="ARBA" id="ARBA00001974"/>
    </source>
</evidence>
<organism evidence="7 8">
    <name type="scientific">Salinicola corii</name>
    <dbReference type="NCBI Taxonomy" id="2606937"/>
    <lineage>
        <taxon>Bacteria</taxon>
        <taxon>Pseudomonadati</taxon>
        <taxon>Pseudomonadota</taxon>
        <taxon>Gammaproteobacteria</taxon>
        <taxon>Oceanospirillales</taxon>
        <taxon>Halomonadaceae</taxon>
        <taxon>Salinicola</taxon>
    </lineage>
</organism>
<dbReference type="Gene3D" id="3.50.50.100">
    <property type="match status" value="1"/>
</dbReference>
<dbReference type="InterPro" id="IPR051169">
    <property type="entry name" value="NADH-Q_oxidoreductase"/>
</dbReference>
<keyword evidence="5" id="KW-0560">Oxidoreductase</keyword>